<accession>A0A8T0U0N7</accession>
<comment type="similarity">
    <text evidence="1">Belongs to the bHLH protein family.</text>
</comment>
<gene>
    <name evidence="5" type="ORF">PVAP13_3NG222818</name>
</gene>
<dbReference type="InterPro" id="IPR044660">
    <property type="entry name" value="IBH1-like"/>
</dbReference>
<dbReference type="AlphaFoldDB" id="A0A8T0U0N7"/>
<evidence type="ECO:0000256" key="3">
    <source>
        <dbReference type="ARBA" id="ARBA00023163"/>
    </source>
</evidence>
<dbReference type="SUPFAM" id="SSF47459">
    <property type="entry name" value="HLH, helix-loop-helix DNA-binding domain"/>
    <property type="match status" value="1"/>
</dbReference>
<evidence type="ECO:0008006" key="7">
    <source>
        <dbReference type="Google" id="ProtNLM"/>
    </source>
</evidence>
<dbReference type="InterPro" id="IPR036638">
    <property type="entry name" value="HLH_DNA-bd_sf"/>
</dbReference>
<evidence type="ECO:0000313" key="5">
    <source>
        <dbReference type="EMBL" id="KAG2616550.1"/>
    </source>
</evidence>
<dbReference type="EMBL" id="CM029042">
    <property type="protein sequence ID" value="KAG2616550.1"/>
    <property type="molecule type" value="Genomic_DNA"/>
</dbReference>
<dbReference type="GO" id="GO:0046983">
    <property type="term" value="F:protein dimerization activity"/>
    <property type="evidence" value="ECO:0007669"/>
    <property type="project" value="InterPro"/>
</dbReference>
<feature type="region of interest" description="Disordered" evidence="4">
    <location>
        <begin position="1"/>
        <end position="65"/>
    </location>
</feature>
<proteinExistence type="inferred from homology"/>
<dbReference type="Proteomes" id="UP000823388">
    <property type="component" value="Chromosome 3N"/>
</dbReference>
<keyword evidence="3" id="KW-0804">Transcription</keyword>
<reference evidence="5" key="1">
    <citation type="submission" date="2020-05" db="EMBL/GenBank/DDBJ databases">
        <title>WGS assembly of Panicum virgatum.</title>
        <authorList>
            <person name="Lovell J.T."/>
            <person name="Jenkins J."/>
            <person name="Shu S."/>
            <person name="Juenger T.E."/>
            <person name="Schmutz J."/>
        </authorList>
    </citation>
    <scope>NUCLEOTIDE SEQUENCE</scope>
    <source>
        <strain evidence="5">AP13</strain>
    </source>
</reference>
<keyword evidence="6" id="KW-1185">Reference proteome</keyword>
<evidence type="ECO:0000313" key="6">
    <source>
        <dbReference type="Proteomes" id="UP000823388"/>
    </source>
</evidence>
<sequence>MLGAHTGSCRRNSSATSTARWMRTRPPASSSAAAVAPRRRPSPLPANNDDAACGKAGKAARRRDAEVRRKMEALRRLVPSGGDEVDELLLRAAGYIARLQAQVMVMQLMVDVLEHTKD</sequence>
<protein>
    <recommendedName>
        <fullName evidence="7">BHLH domain-containing protein</fullName>
    </recommendedName>
</protein>
<dbReference type="GO" id="GO:0006355">
    <property type="term" value="P:regulation of DNA-templated transcription"/>
    <property type="evidence" value="ECO:0007669"/>
    <property type="project" value="InterPro"/>
</dbReference>
<evidence type="ECO:0000256" key="2">
    <source>
        <dbReference type="ARBA" id="ARBA00023015"/>
    </source>
</evidence>
<evidence type="ECO:0000256" key="4">
    <source>
        <dbReference type="SAM" id="MobiDB-lite"/>
    </source>
</evidence>
<dbReference type="PANTHER" id="PTHR33124">
    <property type="entry name" value="TRANSCRIPTION FACTOR IBH1-LIKE 1"/>
    <property type="match status" value="1"/>
</dbReference>
<name>A0A8T0U0N7_PANVG</name>
<keyword evidence="2" id="KW-0805">Transcription regulation</keyword>
<organism evidence="5 6">
    <name type="scientific">Panicum virgatum</name>
    <name type="common">Blackwell switchgrass</name>
    <dbReference type="NCBI Taxonomy" id="38727"/>
    <lineage>
        <taxon>Eukaryota</taxon>
        <taxon>Viridiplantae</taxon>
        <taxon>Streptophyta</taxon>
        <taxon>Embryophyta</taxon>
        <taxon>Tracheophyta</taxon>
        <taxon>Spermatophyta</taxon>
        <taxon>Magnoliopsida</taxon>
        <taxon>Liliopsida</taxon>
        <taxon>Poales</taxon>
        <taxon>Poaceae</taxon>
        <taxon>PACMAD clade</taxon>
        <taxon>Panicoideae</taxon>
        <taxon>Panicodae</taxon>
        <taxon>Paniceae</taxon>
        <taxon>Panicinae</taxon>
        <taxon>Panicum</taxon>
        <taxon>Panicum sect. Hiantes</taxon>
    </lineage>
</organism>
<evidence type="ECO:0000256" key="1">
    <source>
        <dbReference type="ARBA" id="ARBA00005510"/>
    </source>
</evidence>
<dbReference type="PANTHER" id="PTHR33124:SF79">
    <property type="entry name" value="OS05G0157400 PROTEIN"/>
    <property type="match status" value="1"/>
</dbReference>
<feature type="compositionally biased region" description="Low complexity" evidence="4">
    <location>
        <begin position="45"/>
        <end position="57"/>
    </location>
</feature>
<comment type="caution">
    <text evidence="5">The sequence shown here is derived from an EMBL/GenBank/DDBJ whole genome shotgun (WGS) entry which is preliminary data.</text>
</comment>
<feature type="compositionally biased region" description="Low complexity" evidence="4">
    <location>
        <begin position="25"/>
        <end position="36"/>
    </location>
</feature>
<feature type="compositionally biased region" description="Polar residues" evidence="4">
    <location>
        <begin position="9"/>
        <end position="19"/>
    </location>
</feature>